<comment type="caution">
    <text evidence="4">The sequence shown here is derived from an EMBL/GenBank/DDBJ whole genome shotgun (WGS) entry which is preliminary data.</text>
</comment>
<dbReference type="Pfam" id="PF05368">
    <property type="entry name" value="NmrA"/>
    <property type="match status" value="1"/>
</dbReference>
<gene>
    <name evidence="4" type="ORF">INT44_008906</name>
</gene>
<dbReference type="Gene3D" id="3.90.25.10">
    <property type="entry name" value="UDP-galactose 4-epimerase, domain 1"/>
    <property type="match status" value="1"/>
</dbReference>
<dbReference type="PANTHER" id="PTHR42748">
    <property type="entry name" value="NITROGEN METABOLITE REPRESSION PROTEIN NMRA FAMILY MEMBER"/>
    <property type="match status" value="1"/>
</dbReference>
<reference evidence="4" key="1">
    <citation type="submission" date="2020-12" db="EMBL/GenBank/DDBJ databases">
        <title>Metabolic potential, ecology and presence of endohyphal bacteria is reflected in genomic diversity of Mucoromycotina.</title>
        <authorList>
            <person name="Muszewska A."/>
            <person name="Okrasinska A."/>
            <person name="Steczkiewicz K."/>
            <person name="Drgas O."/>
            <person name="Orlowska M."/>
            <person name="Perlinska-Lenart U."/>
            <person name="Aleksandrzak-Piekarczyk T."/>
            <person name="Szatraj K."/>
            <person name="Zielenkiewicz U."/>
            <person name="Pilsyk S."/>
            <person name="Malc E."/>
            <person name="Mieczkowski P."/>
            <person name="Kruszewska J.S."/>
            <person name="Biernat P."/>
            <person name="Pawlowska J."/>
        </authorList>
    </citation>
    <scope>NUCLEOTIDE SEQUENCE</scope>
    <source>
        <strain evidence="4">WA0000051536</strain>
    </source>
</reference>
<dbReference type="Gene3D" id="3.40.50.720">
    <property type="entry name" value="NAD(P)-binding Rossmann-like Domain"/>
    <property type="match status" value="1"/>
</dbReference>
<dbReference type="OrthoDB" id="3358371at2759"/>
<dbReference type="SUPFAM" id="SSF51735">
    <property type="entry name" value="NAD(P)-binding Rossmann-fold domains"/>
    <property type="match status" value="1"/>
</dbReference>
<dbReference type="EMBL" id="JAEPRA010000006">
    <property type="protein sequence ID" value="KAG2183895.1"/>
    <property type="molecule type" value="Genomic_DNA"/>
</dbReference>
<accession>A0A8H7Q1P9</accession>
<protein>
    <recommendedName>
        <fullName evidence="3">NmrA-like domain-containing protein</fullName>
    </recommendedName>
</protein>
<dbReference type="CDD" id="cd05251">
    <property type="entry name" value="NmrA_like_SDR_a"/>
    <property type="match status" value="1"/>
</dbReference>
<proteinExistence type="inferred from homology"/>
<dbReference type="InterPro" id="IPR051164">
    <property type="entry name" value="NmrA-like_oxidored"/>
</dbReference>
<dbReference type="GO" id="GO:0005634">
    <property type="term" value="C:nucleus"/>
    <property type="evidence" value="ECO:0007669"/>
    <property type="project" value="TreeGrafter"/>
</dbReference>
<dbReference type="AlphaFoldDB" id="A0A8H7Q1P9"/>
<evidence type="ECO:0000313" key="4">
    <source>
        <dbReference type="EMBL" id="KAG2183895.1"/>
    </source>
</evidence>
<dbReference type="InterPro" id="IPR036291">
    <property type="entry name" value="NAD(P)-bd_dom_sf"/>
</dbReference>
<evidence type="ECO:0000313" key="5">
    <source>
        <dbReference type="Proteomes" id="UP000612746"/>
    </source>
</evidence>
<comment type="similarity">
    <text evidence="1">Belongs to the NmrA-type oxidoreductase family.</text>
</comment>
<name>A0A8H7Q1P9_9FUNG</name>
<dbReference type="Proteomes" id="UP000612746">
    <property type="component" value="Unassembled WGS sequence"/>
</dbReference>
<evidence type="ECO:0000259" key="3">
    <source>
        <dbReference type="Pfam" id="PF05368"/>
    </source>
</evidence>
<keyword evidence="2" id="KW-0521">NADP</keyword>
<evidence type="ECO:0000256" key="1">
    <source>
        <dbReference type="ARBA" id="ARBA00006328"/>
    </source>
</evidence>
<dbReference type="PANTHER" id="PTHR42748:SF7">
    <property type="entry name" value="NMRA LIKE REDOX SENSOR 1-RELATED"/>
    <property type="match status" value="1"/>
</dbReference>
<sequence length="296" mass="32477">MSSPSIDPTGKTIVVFGITGKQGGAAAQALLDKGFKVRGVTRDVNSSKSKAWADKGAELVTANLNDTKTLENAFDGAYGVFLITDHSESGAVEKEIQKGKNTADVAVAKNVKHLVFTSVGNAGAAKFPEFYNKYEIEQYIAKKSELTNTVIRPANFFENYAKGSSFTPKDGVFPSANAPEKRIQAVGCRDIGLIAAEAFAHPDEYNGQVIELSAEELDHYEIAEILTKVTGKKWQAKQMWAFKYGILSLIGSKYAKMAKFWENPGYCGDVKALRAKYPWLQTWEEYITETYGPEAK</sequence>
<dbReference type="InterPro" id="IPR008030">
    <property type="entry name" value="NmrA-like"/>
</dbReference>
<evidence type="ECO:0000256" key="2">
    <source>
        <dbReference type="ARBA" id="ARBA00022857"/>
    </source>
</evidence>
<feature type="domain" description="NmrA-like" evidence="3">
    <location>
        <begin position="11"/>
        <end position="239"/>
    </location>
</feature>
<keyword evidence="5" id="KW-1185">Reference proteome</keyword>
<organism evidence="4 5">
    <name type="scientific">Umbelopsis vinacea</name>
    <dbReference type="NCBI Taxonomy" id="44442"/>
    <lineage>
        <taxon>Eukaryota</taxon>
        <taxon>Fungi</taxon>
        <taxon>Fungi incertae sedis</taxon>
        <taxon>Mucoromycota</taxon>
        <taxon>Mucoromycotina</taxon>
        <taxon>Umbelopsidomycetes</taxon>
        <taxon>Umbelopsidales</taxon>
        <taxon>Umbelopsidaceae</taxon>
        <taxon>Umbelopsis</taxon>
    </lineage>
</organism>